<dbReference type="STRING" id="1036808.A0A0C3DGB7"/>
<feature type="transmembrane region" description="Helical" evidence="3">
    <location>
        <begin position="162"/>
        <end position="188"/>
    </location>
</feature>
<dbReference type="HOGENOM" id="CLU_001265_1_1_1"/>
<dbReference type="OrthoDB" id="6499973at2759"/>
<comment type="subcellular location">
    <subcellularLocation>
        <location evidence="1">Membrane</location>
        <topology evidence="1">Multi-pass membrane protein</topology>
    </subcellularLocation>
</comment>
<accession>A0A0C3DGB7</accession>
<feature type="transmembrane region" description="Helical" evidence="3">
    <location>
        <begin position="194"/>
        <end position="214"/>
    </location>
</feature>
<evidence type="ECO:0000256" key="2">
    <source>
        <dbReference type="ARBA" id="ARBA00006727"/>
    </source>
</evidence>
<reference evidence="5" key="2">
    <citation type="submission" date="2015-01" db="EMBL/GenBank/DDBJ databases">
        <title>Evolutionary Origins and Diversification of the Mycorrhizal Mutualists.</title>
        <authorList>
            <consortium name="DOE Joint Genome Institute"/>
            <consortium name="Mycorrhizal Genomics Consortium"/>
            <person name="Kohler A."/>
            <person name="Kuo A."/>
            <person name="Nagy L.G."/>
            <person name="Floudas D."/>
            <person name="Copeland A."/>
            <person name="Barry K.W."/>
            <person name="Cichocki N."/>
            <person name="Veneault-Fourrey C."/>
            <person name="LaButti K."/>
            <person name="Lindquist E.A."/>
            <person name="Lipzen A."/>
            <person name="Lundell T."/>
            <person name="Morin E."/>
            <person name="Murat C."/>
            <person name="Riley R."/>
            <person name="Ohm R."/>
            <person name="Sun H."/>
            <person name="Tunlid A."/>
            <person name="Henrissat B."/>
            <person name="Grigoriev I.V."/>
            <person name="Hibbett D.S."/>
            <person name="Martin F."/>
        </authorList>
    </citation>
    <scope>NUCLEOTIDE SEQUENCE [LARGE SCALE GENOMIC DNA]</scope>
    <source>
        <strain evidence="5">Foug A</strain>
    </source>
</reference>
<reference evidence="4 5" key="1">
    <citation type="submission" date="2014-04" db="EMBL/GenBank/DDBJ databases">
        <authorList>
            <consortium name="DOE Joint Genome Institute"/>
            <person name="Kuo A."/>
            <person name="Kohler A."/>
            <person name="Nagy L.G."/>
            <person name="Floudas D."/>
            <person name="Copeland A."/>
            <person name="Barry K.W."/>
            <person name="Cichocki N."/>
            <person name="Veneault-Fourrey C."/>
            <person name="LaButti K."/>
            <person name="Lindquist E.A."/>
            <person name="Lipzen A."/>
            <person name="Lundell T."/>
            <person name="Morin E."/>
            <person name="Murat C."/>
            <person name="Sun H."/>
            <person name="Tunlid A."/>
            <person name="Henrissat B."/>
            <person name="Grigoriev I.V."/>
            <person name="Hibbett D.S."/>
            <person name="Martin F."/>
            <person name="Nordberg H.P."/>
            <person name="Cantor M.N."/>
            <person name="Hua S.X."/>
        </authorList>
    </citation>
    <scope>NUCLEOTIDE SEQUENCE [LARGE SCALE GENOMIC DNA]</scope>
    <source>
        <strain evidence="4 5">Foug A</strain>
    </source>
</reference>
<dbReference type="Gene3D" id="1.20.1250.20">
    <property type="entry name" value="MFS general substrate transporter like domains"/>
    <property type="match status" value="1"/>
</dbReference>
<dbReference type="PANTHER" id="PTHR11360">
    <property type="entry name" value="MONOCARBOXYLATE TRANSPORTER"/>
    <property type="match status" value="1"/>
</dbReference>
<dbReference type="GO" id="GO:0022857">
    <property type="term" value="F:transmembrane transporter activity"/>
    <property type="evidence" value="ECO:0007669"/>
    <property type="project" value="InterPro"/>
</dbReference>
<feature type="transmembrane region" description="Helical" evidence="3">
    <location>
        <begin position="361"/>
        <end position="385"/>
    </location>
</feature>
<dbReference type="GO" id="GO:0016020">
    <property type="term" value="C:membrane"/>
    <property type="evidence" value="ECO:0007669"/>
    <property type="project" value="UniProtKB-SubCell"/>
</dbReference>
<sequence length="459" mass="49736">MSSRASTISTITTHSLHAAEVSGCKAANPCSVTPESPVKAETDPKDRIVHTVDPGAFPEGGLAAWCTVIGAALVQACGFGYLASFGVFQDFYTREYLTNETPSTISWIGGINIFLVSALSPLSGMLYDRGYFHHLIIGGAVLQSFSLFMLSLAQRGQFYQILLTQSFGSGIALGLMYVPSMGLISHYFHRRRTLAMTLAASGSPIGSIIHPIMLNNFIKKIGFANGVRISAAFVSLLLFVACWLMRTRLEPPKNATNQWGVAKGVFRDFPFLIMTIGLVFSQCGFYYPVFFFQLDSVKHGNSMAFSFYSLVIMSTANLVGRVSSGFITPYTGVPMLMIITTFACGVLILSMIGLSNVASVVVLGVLYGYFSGMYISLMVPLMAVLTSELSELGGRIGISFMFIGMDSSPPSSGALLTSQYKWWIPALFCGLIVLVGDSLFVIMQLLLVRRRVCEGLGKC</sequence>
<dbReference type="InParanoid" id="A0A0C3DGB7"/>
<feature type="transmembrane region" description="Helical" evidence="3">
    <location>
        <begin position="269"/>
        <end position="292"/>
    </location>
</feature>
<dbReference type="EMBL" id="KN822141">
    <property type="protein sequence ID" value="KIM55096.1"/>
    <property type="molecule type" value="Genomic_DNA"/>
</dbReference>
<proteinExistence type="inferred from homology"/>
<dbReference type="PANTHER" id="PTHR11360:SF234">
    <property type="entry name" value="MFS-TYPE TRANSPORTER DBAD-RELATED"/>
    <property type="match status" value="1"/>
</dbReference>
<keyword evidence="3" id="KW-0812">Transmembrane</keyword>
<organism evidence="4 5">
    <name type="scientific">Scleroderma citrinum Foug A</name>
    <dbReference type="NCBI Taxonomy" id="1036808"/>
    <lineage>
        <taxon>Eukaryota</taxon>
        <taxon>Fungi</taxon>
        <taxon>Dikarya</taxon>
        <taxon>Basidiomycota</taxon>
        <taxon>Agaricomycotina</taxon>
        <taxon>Agaricomycetes</taxon>
        <taxon>Agaricomycetidae</taxon>
        <taxon>Boletales</taxon>
        <taxon>Sclerodermatineae</taxon>
        <taxon>Sclerodermataceae</taxon>
        <taxon>Scleroderma</taxon>
    </lineage>
</organism>
<comment type="similarity">
    <text evidence="2">Belongs to the major facilitator superfamily. Monocarboxylate porter (TC 2.A.1.13) family.</text>
</comment>
<evidence type="ECO:0000256" key="1">
    <source>
        <dbReference type="ARBA" id="ARBA00004141"/>
    </source>
</evidence>
<keyword evidence="3" id="KW-1133">Transmembrane helix</keyword>
<dbReference type="Proteomes" id="UP000053989">
    <property type="component" value="Unassembled WGS sequence"/>
</dbReference>
<evidence type="ECO:0000256" key="3">
    <source>
        <dbReference type="SAM" id="Phobius"/>
    </source>
</evidence>
<gene>
    <name evidence="4" type="ORF">SCLCIDRAFT_17461</name>
</gene>
<evidence type="ECO:0000313" key="4">
    <source>
        <dbReference type="EMBL" id="KIM55096.1"/>
    </source>
</evidence>
<dbReference type="InterPro" id="IPR036259">
    <property type="entry name" value="MFS_trans_sf"/>
</dbReference>
<keyword evidence="3" id="KW-0472">Membrane</keyword>
<evidence type="ECO:0000313" key="5">
    <source>
        <dbReference type="Proteomes" id="UP000053989"/>
    </source>
</evidence>
<protein>
    <recommendedName>
        <fullName evidence="6">Major facilitator superfamily (MFS) profile domain-containing protein</fullName>
    </recommendedName>
</protein>
<name>A0A0C3DGB7_9AGAM</name>
<feature type="transmembrane region" description="Helical" evidence="3">
    <location>
        <begin position="226"/>
        <end position="249"/>
    </location>
</feature>
<feature type="transmembrane region" description="Helical" evidence="3">
    <location>
        <begin position="304"/>
        <end position="327"/>
    </location>
</feature>
<evidence type="ECO:0008006" key="6">
    <source>
        <dbReference type="Google" id="ProtNLM"/>
    </source>
</evidence>
<feature type="transmembrane region" description="Helical" evidence="3">
    <location>
        <begin position="62"/>
        <end position="83"/>
    </location>
</feature>
<feature type="transmembrane region" description="Helical" evidence="3">
    <location>
        <begin position="104"/>
        <end position="125"/>
    </location>
</feature>
<keyword evidence="5" id="KW-1185">Reference proteome</keyword>
<dbReference type="InterPro" id="IPR050327">
    <property type="entry name" value="Proton-linked_MCT"/>
</dbReference>
<dbReference type="Pfam" id="PF07690">
    <property type="entry name" value="MFS_1"/>
    <property type="match status" value="1"/>
</dbReference>
<feature type="transmembrane region" description="Helical" evidence="3">
    <location>
        <begin position="422"/>
        <end position="448"/>
    </location>
</feature>
<dbReference type="AlphaFoldDB" id="A0A0C3DGB7"/>
<dbReference type="InterPro" id="IPR011701">
    <property type="entry name" value="MFS"/>
</dbReference>
<dbReference type="SUPFAM" id="SSF103473">
    <property type="entry name" value="MFS general substrate transporter"/>
    <property type="match status" value="1"/>
</dbReference>
<feature type="transmembrane region" description="Helical" evidence="3">
    <location>
        <begin position="131"/>
        <end position="150"/>
    </location>
</feature>
<feature type="transmembrane region" description="Helical" evidence="3">
    <location>
        <begin position="333"/>
        <end position="354"/>
    </location>
</feature>